<dbReference type="Proteomes" id="UP000285768">
    <property type="component" value="Chromosome"/>
</dbReference>
<proteinExistence type="predicted"/>
<dbReference type="EMBL" id="CP035037">
    <property type="protein sequence ID" value="QAB17481.1"/>
    <property type="molecule type" value="Genomic_DNA"/>
</dbReference>
<reference evidence="2 3" key="1">
    <citation type="submission" date="2019-01" db="EMBL/GenBank/DDBJ databases">
        <title>Leucobacter muris sp. nov. isolated from the nose of a laboratory mouse.</title>
        <authorList>
            <person name="Benga L."/>
            <person name="Sproeer C."/>
            <person name="Schumann P."/>
            <person name="Verbarg S."/>
            <person name="Bunk B."/>
            <person name="Engelhardt E."/>
            <person name="Benten P.M."/>
            <person name="Sager M."/>
        </authorList>
    </citation>
    <scope>NUCLEOTIDE SEQUENCE [LARGE SCALE GENOMIC DNA]</scope>
    <source>
        <strain evidence="2 3">DSM 101948</strain>
    </source>
</reference>
<evidence type="ECO:0000313" key="3">
    <source>
        <dbReference type="Proteomes" id="UP000285768"/>
    </source>
</evidence>
<sequence>MSVWATPTDVTDAWLADDPPPTTGKIQTWIDKAEREIRRQVPDIQARIDAEVDDDPEGEGLLQDAIDVVVEMVTRVFLNPRRERSRSENIGTGPLSEAVTVTAGGENPGKLYLAADELAKLQPPVERGGAFEIDLMPAAPKGLFPWPW</sequence>
<organism evidence="2 3">
    <name type="scientific">Leucobacter muris</name>
    <dbReference type="NCBI Taxonomy" id="1935379"/>
    <lineage>
        <taxon>Bacteria</taxon>
        <taxon>Bacillati</taxon>
        <taxon>Actinomycetota</taxon>
        <taxon>Actinomycetes</taxon>
        <taxon>Micrococcales</taxon>
        <taxon>Microbacteriaceae</taxon>
        <taxon>Leucobacter</taxon>
    </lineage>
</organism>
<protein>
    <recommendedName>
        <fullName evidence="4">Head-to-tail adaptor</fullName>
    </recommendedName>
</protein>
<dbReference type="RefSeq" id="WP_128386613.1">
    <property type="nucleotide sequence ID" value="NZ_CP035037.1"/>
</dbReference>
<name>A0ABX5QEH7_9MICO</name>
<evidence type="ECO:0000313" key="2">
    <source>
        <dbReference type="EMBL" id="QAB17481.1"/>
    </source>
</evidence>
<feature type="region of interest" description="Disordered" evidence="1">
    <location>
        <begin position="1"/>
        <end position="21"/>
    </location>
</feature>
<keyword evidence="3" id="KW-1185">Reference proteome</keyword>
<accession>A0ABX5QEH7</accession>
<evidence type="ECO:0000256" key="1">
    <source>
        <dbReference type="SAM" id="MobiDB-lite"/>
    </source>
</evidence>
<evidence type="ECO:0008006" key="4">
    <source>
        <dbReference type="Google" id="ProtNLM"/>
    </source>
</evidence>
<gene>
    <name evidence="2" type="ORF">Leucomu_05695</name>
</gene>